<dbReference type="Proteomes" id="UP000035174">
    <property type="component" value="Unassembled WGS sequence"/>
</dbReference>
<dbReference type="InterPro" id="IPR036388">
    <property type="entry name" value="WH-like_DNA-bd_sf"/>
</dbReference>
<evidence type="ECO:0000313" key="8">
    <source>
        <dbReference type="EMBL" id="KLJ31825.1"/>
    </source>
</evidence>
<reference evidence="10" key="5">
    <citation type="submission" date="2023-05" db="EMBL/GenBank/DDBJ databases">
        <title>Cataloging the Phylogenetic Diversity of Human Bladder Bacteria.</title>
        <authorList>
            <person name="Du J."/>
        </authorList>
    </citation>
    <scope>NUCLEOTIDE SEQUENCE</scope>
    <source>
        <strain evidence="10">UMB8703</strain>
    </source>
</reference>
<evidence type="ECO:0000313" key="10">
    <source>
        <dbReference type="EMBL" id="MDK6899752.1"/>
    </source>
</evidence>
<organism evidence="12 22">
    <name type="scientific">Streptococcus agalactiae</name>
    <dbReference type="NCBI Taxonomy" id="1311"/>
    <lineage>
        <taxon>Bacteria</taxon>
        <taxon>Bacillati</taxon>
        <taxon>Bacillota</taxon>
        <taxon>Bacilli</taxon>
        <taxon>Lactobacillales</taxon>
        <taxon>Streptococcaceae</taxon>
        <taxon>Streptococcus</taxon>
    </lineage>
</organism>
<evidence type="ECO:0000313" key="15">
    <source>
        <dbReference type="EMBL" id="SUN30174.1"/>
    </source>
</evidence>
<keyword evidence="4 10" id="KW-0238">DNA-binding</keyword>
<evidence type="ECO:0000313" key="16">
    <source>
        <dbReference type="Proteomes" id="UP000035174"/>
    </source>
</evidence>
<dbReference type="KEGG" id="sage:EN72_01970"/>
<comment type="caution">
    <text evidence="12">The sequence shown here is derived from an EMBL/GenBank/DDBJ whole genome shotgun (WGS) entry which is preliminary data.</text>
</comment>
<evidence type="ECO:0000256" key="6">
    <source>
        <dbReference type="ARBA" id="ARBA00024937"/>
    </source>
</evidence>
<accession>A0A076YST6</accession>
<sequence>MNRLENIISLVSQYQKIDVNTLSELLQVSKVTIRKDLDKLEGKGLLHREHGYAVLNSGDDLNVRLSFNHKTKKEIAALAANMVSDNDTILIESGSTCALLAENICQTKRNVTILTNSCFIANYLREYDSCQIVLLGGEYQSSSQVTVGPLLKKMISLFHVSLAFVGTDGFDPKLGFMGRDLMRSEVAQEMANAADEVIILTDSSKFNQTALVEQLPLSTVSQVITDKHPNSEIANLFQEAEITIQSLLQVP</sequence>
<gene>
    <name evidence="13" type="primary">glcR</name>
    <name evidence="11" type="ORF">AX245_06490</name>
    <name evidence="12" type="ORF">C4618_08035</name>
    <name evidence="13" type="ORF">NCTC8181_00678</name>
    <name evidence="14" type="ORF">NCTC8185_00563</name>
    <name evidence="15" type="ORF">NCTC9828_02256</name>
    <name evidence="10" type="ORF">QP229_07085</name>
    <name evidence="9" type="ORF">WA04_04615</name>
    <name evidence="8" type="ORF">WA45_00235</name>
</gene>
<name>A0A076YST6_STRAG</name>
<dbReference type="AlphaFoldDB" id="A0A076YST6"/>
<dbReference type="InterPro" id="IPR018356">
    <property type="entry name" value="Tscrpt_reg_HTH_DeoR_CS"/>
</dbReference>
<evidence type="ECO:0000313" key="14">
    <source>
        <dbReference type="EMBL" id="SUN13381.1"/>
    </source>
</evidence>
<evidence type="ECO:0000256" key="4">
    <source>
        <dbReference type="ARBA" id="ARBA00023125"/>
    </source>
</evidence>
<evidence type="ECO:0000313" key="13">
    <source>
        <dbReference type="EMBL" id="SQA17720.1"/>
    </source>
</evidence>
<keyword evidence="5" id="KW-0804">Transcription</keyword>
<dbReference type="InterPro" id="IPR001034">
    <property type="entry name" value="DeoR_HTH"/>
</dbReference>
<dbReference type="Proteomes" id="UP001230629">
    <property type="component" value="Unassembled WGS sequence"/>
</dbReference>
<evidence type="ECO:0000259" key="7">
    <source>
        <dbReference type="PROSITE" id="PS51000"/>
    </source>
</evidence>
<dbReference type="InterPro" id="IPR014036">
    <property type="entry name" value="DeoR-like_C"/>
</dbReference>
<dbReference type="SUPFAM" id="SSF46785">
    <property type="entry name" value="Winged helix' DNA-binding domain"/>
    <property type="match status" value="1"/>
</dbReference>
<dbReference type="InterPro" id="IPR037171">
    <property type="entry name" value="NagB/RpiA_transferase-like"/>
</dbReference>
<dbReference type="SMART" id="SM00420">
    <property type="entry name" value="HTH_DEOR"/>
    <property type="match status" value="1"/>
</dbReference>
<dbReference type="Proteomes" id="UP000250200">
    <property type="component" value="Unassembled WGS sequence"/>
</dbReference>
<dbReference type="SUPFAM" id="SSF100950">
    <property type="entry name" value="NagB/RpiA/CoA transferase-like"/>
    <property type="match status" value="1"/>
</dbReference>
<dbReference type="EMBL" id="LBKL01000054">
    <property type="protein sequence ID" value="KLL39653.1"/>
    <property type="molecule type" value="Genomic_DNA"/>
</dbReference>
<dbReference type="EMBL" id="UHEW01000005">
    <property type="protein sequence ID" value="SUN30174.1"/>
    <property type="molecule type" value="Genomic_DNA"/>
</dbReference>
<dbReference type="Pfam" id="PF00455">
    <property type="entry name" value="DeoRC"/>
    <property type="match status" value="1"/>
</dbReference>
<dbReference type="Proteomes" id="UP000256718">
    <property type="component" value="Unassembled WGS sequence"/>
</dbReference>
<dbReference type="KEGG" id="sagg:EN73_01900"/>
<dbReference type="EMBL" id="JASOIH010000006">
    <property type="protein sequence ID" value="MDK6899752.1"/>
    <property type="molecule type" value="Genomic_DNA"/>
</dbReference>
<dbReference type="PANTHER" id="PTHR30363:SF4">
    <property type="entry name" value="GLYCEROL-3-PHOSPHATE REGULON REPRESSOR"/>
    <property type="match status" value="1"/>
</dbReference>
<dbReference type="Gene3D" id="3.40.50.1360">
    <property type="match status" value="1"/>
</dbReference>
<evidence type="ECO:0000256" key="5">
    <source>
        <dbReference type="ARBA" id="ARBA00023163"/>
    </source>
</evidence>
<dbReference type="RefSeq" id="WP_001080746.1">
    <property type="nucleotide sequence ID" value="NZ_AP018935.1"/>
</dbReference>
<evidence type="ECO:0000313" key="19">
    <source>
        <dbReference type="Proteomes" id="UP000250200"/>
    </source>
</evidence>
<dbReference type="PROSITE" id="PS00894">
    <property type="entry name" value="HTH_DEOR_1"/>
    <property type="match status" value="1"/>
</dbReference>
<dbReference type="Gene3D" id="1.10.10.10">
    <property type="entry name" value="Winged helix-like DNA-binding domain superfamily/Winged helix DNA-binding domain"/>
    <property type="match status" value="1"/>
</dbReference>
<evidence type="ECO:0000313" key="17">
    <source>
        <dbReference type="Proteomes" id="UP000035346"/>
    </source>
</evidence>
<evidence type="ECO:0000313" key="22">
    <source>
        <dbReference type="Proteomes" id="UP000256718"/>
    </source>
</evidence>
<dbReference type="Pfam" id="PF08220">
    <property type="entry name" value="HTH_DeoR"/>
    <property type="match status" value="1"/>
</dbReference>
<dbReference type="Proteomes" id="UP000254076">
    <property type="component" value="Unassembled WGS sequence"/>
</dbReference>
<evidence type="ECO:0000256" key="1">
    <source>
        <dbReference type="ARBA" id="ARBA00021390"/>
    </source>
</evidence>
<dbReference type="PRINTS" id="PR00037">
    <property type="entry name" value="HTHLACR"/>
</dbReference>
<reference evidence="12 22" key="3">
    <citation type="journal article" date="2018" name="Emerg. Microbes Infect.">
        <title>Phenotypic and molecular analysis of nontypeable Group B streptococci: identification of cps2a and hybrid cps2a/cps5 Group B streptococcal capsule gene clusters.</title>
        <authorList>
            <person name="Alhhazmi A."/>
            <person name="Tyrrell G.J."/>
        </authorList>
    </citation>
    <scope>NUCLEOTIDE SEQUENCE [LARGE SCALE GENOMIC DNA]</scope>
    <source>
        <strain evidence="12 22">PLGBS17</strain>
    </source>
</reference>
<reference evidence="19 20" key="4">
    <citation type="submission" date="2018-06" db="EMBL/GenBank/DDBJ databases">
        <authorList>
            <consortium name="Pathogen Informatics"/>
            <person name="Doyle S."/>
        </authorList>
    </citation>
    <scope>NUCLEOTIDE SEQUENCE [LARGE SCALE GENOMIC DNA]</scope>
    <source>
        <strain evidence="13 19">NCTC8181</strain>
        <strain evidence="14 20">NCTC8185</strain>
        <strain evidence="15 21">NCTC9828</strain>
    </source>
</reference>
<comment type="function">
    <text evidence="6">Repressor of the lactose catabolism operon. Galactose-6-phosphate is the inducer.</text>
</comment>
<evidence type="ECO:0000313" key="21">
    <source>
        <dbReference type="Proteomes" id="UP000255140"/>
    </source>
</evidence>
<evidence type="ECO:0000313" key="11">
    <source>
        <dbReference type="EMBL" id="OCM70557.1"/>
    </source>
</evidence>
<evidence type="ECO:0000313" key="12">
    <source>
        <dbReference type="EMBL" id="RDY80413.1"/>
    </source>
</evidence>
<reference evidence="11 18" key="2">
    <citation type="journal article" date="2016" name="Sci. Rep.">
        <title>Serotype IV Streptococcus agalactiae ST-452 has arisen from large genomic recombination events between CC23 and the hypervirulent CC17 lineages.</title>
        <authorList>
            <person name="Campisi E."/>
            <person name="Rinaudo C.D."/>
            <person name="Donati C."/>
            <person name="Barucco M."/>
            <person name="Torricelli G."/>
            <person name="Edwards M.S."/>
            <person name="Baker C.J."/>
            <person name="Margarit I."/>
            <person name="Rosini R."/>
        </authorList>
    </citation>
    <scope>NUCLEOTIDE SEQUENCE [LARGE SCALE GENOMIC DNA]</scope>
    <source>
        <strain evidence="11 18">CZ-PW-140</strain>
    </source>
</reference>
<dbReference type="EMBL" id="MAWT01000045">
    <property type="protein sequence ID" value="OCM70557.1"/>
    <property type="molecule type" value="Genomic_DNA"/>
</dbReference>
<dbReference type="InterPro" id="IPR036390">
    <property type="entry name" value="WH_DNA-bd_sf"/>
</dbReference>
<dbReference type="PROSITE" id="PS51000">
    <property type="entry name" value="HTH_DEOR_2"/>
    <property type="match status" value="1"/>
</dbReference>
<evidence type="ECO:0000313" key="20">
    <source>
        <dbReference type="Proteomes" id="UP000254076"/>
    </source>
</evidence>
<keyword evidence="2" id="KW-0678">Repressor</keyword>
<dbReference type="Proteomes" id="UP000035346">
    <property type="component" value="Unassembled WGS sequence"/>
</dbReference>
<keyword evidence="3" id="KW-0805">Transcription regulation</keyword>
<dbReference type="EMBL" id="QHGZ01000170">
    <property type="protein sequence ID" value="RDY80413.1"/>
    <property type="molecule type" value="Genomic_DNA"/>
</dbReference>
<evidence type="ECO:0000313" key="9">
    <source>
        <dbReference type="EMBL" id="KLL39653.1"/>
    </source>
</evidence>
<feature type="domain" description="HTH deoR-type" evidence="7">
    <location>
        <begin position="1"/>
        <end position="55"/>
    </location>
</feature>
<dbReference type="EMBL" id="UAVB01000001">
    <property type="protein sequence ID" value="SQA17720.1"/>
    <property type="molecule type" value="Genomic_DNA"/>
</dbReference>
<dbReference type="Proteomes" id="UP000093122">
    <property type="component" value="Unassembled WGS sequence"/>
</dbReference>
<dbReference type="EMBL" id="UHEQ01000004">
    <property type="protein sequence ID" value="SUN13381.1"/>
    <property type="molecule type" value="Genomic_DNA"/>
</dbReference>
<dbReference type="GO" id="GO:0003700">
    <property type="term" value="F:DNA-binding transcription factor activity"/>
    <property type="evidence" value="ECO:0007669"/>
    <property type="project" value="InterPro"/>
</dbReference>
<dbReference type="SMART" id="SM01134">
    <property type="entry name" value="DeoRC"/>
    <property type="match status" value="1"/>
</dbReference>
<dbReference type="GO" id="GO:0003677">
    <property type="term" value="F:DNA binding"/>
    <property type="evidence" value="ECO:0007669"/>
    <property type="project" value="UniProtKB-KW"/>
</dbReference>
<evidence type="ECO:0000256" key="3">
    <source>
        <dbReference type="ARBA" id="ARBA00023015"/>
    </source>
</evidence>
<dbReference type="EMBL" id="LCVB01000003">
    <property type="protein sequence ID" value="KLJ31825.1"/>
    <property type="molecule type" value="Genomic_DNA"/>
</dbReference>
<dbReference type="PANTHER" id="PTHR30363">
    <property type="entry name" value="HTH-TYPE TRANSCRIPTIONAL REGULATOR SRLR-RELATED"/>
    <property type="match status" value="1"/>
</dbReference>
<dbReference type="OMA" id="IPFEFRN"/>
<evidence type="ECO:0000313" key="18">
    <source>
        <dbReference type="Proteomes" id="UP000093122"/>
    </source>
</evidence>
<reference evidence="16 17" key="1">
    <citation type="journal article" date="2015" name="PLoS ONE">
        <title>Genomic analysis reveals the molecular basis for capsule loss in the group B streptococcus population.</title>
        <authorList>
            <consortium name="DEVANI Consortium"/>
            <person name="Rosini R."/>
            <person name="Campisi E."/>
            <person name="De Chiara M."/>
            <person name="Tettelin H."/>
            <person name="Rinaudo D."/>
            <person name="Toniolo C."/>
            <person name="Metruccio M."/>
            <person name="Guidotti S."/>
            <person name="Sorensen U.B."/>
            <person name="Kilian M."/>
            <person name="Ramirez M."/>
            <person name="Janulczyk R."/>
            <person name="Donati C."/>
            <person name="Grandi G."/>
            <person name="Margarit I."/>
        </authorList>
    </citation>
    <scope>NUCLEOTIDE SEQUENCE [LARGE SCALE GENOMIC DNA]</scope>
    <source>
        <strain evidence="9 17">DK-B-USS-215</strain>
        <strain evidence="8 16">ES-PW-063</strain>
    </source>
</reference>
<dbReference type="InterPro" id="IPR050313">
    <property type="entry name" value="Carb_Metab_HTH_regulators"/>
</dbReference>
<proteinExistence type="predicted"/>
<dbReference type="Proteomes" id="UP000255140">
    <property type="component" value="Unassembled WGS sequence"/>
</dbReference>
<evidence type="ECO:0000256" key="2">
    <source>
        <dbReference type="ARBA" id="ARBA00022491"/>
    </source>
</evidence>
<protein>
    <recommendedName>
        <fullName evidence="1">Lactose phosphotransferase system repressor</fullName>
    </recommendedName>
</protein>